<dbReference type="EMBL" id="FN656131">
    <property type="protein sequence ID" value="CBY40825.1"/>
    <property type="molecule type" value="Genomic_DNA"/>
</dbReference>
<name>E4YZE7_OIKDI</name>
<reference evidence="1" key="1">
    <citation type="journal article" date="2010" name="Science">
        <title>Plasticity of animal genome architecture unmasked by rapid evolution of a pelagic tunicate.</title>
        <authorList>
            <person name="Denoeud F."/>
            <person name="Henriet S."/>
            <person name="Mungpakdee S."/>
            <person name="Aury J.M."/>
            <person name="Da Silva C."/>
            <person name="Brinkmann H."/>
            <person name="Mikhaleva J."/>
            <person name="Olsen L.C."/>
            <person name="Jubin C."/>
            <person name="Canestro C."/>
            <person name="Bouquet J.M."/>
            <person name="Danks G."/>
            <person name="Poulain J."/>
            <person name="Campsteijn C."/>
            <person name="Adamski M."/>
            <person name="Cross I."/>
            <person name="Yadetie F."/>
            <person name="Muffato M."/>
            <person name="Louis A."/>
            <person name="Butcher S."/>
            <person name="Tsagkogeorga G."/>
            <person name="Konrad A."/>
            <person name="Singh S."/>
            <person name="Jensen M.F."/>
            <person name="Cong E.H."/>
            <person name="Eikeseth-Otteraa H."/>
            <person name="Noel B."/>
            <person name="Anthouard V."/>
            <person name="Porcel B.M."/>
            <person name="Kachouri-Lafond R."/>
            <person name="Nishino A."/>
            <person name="Ugolini M."/>
            <person name="Chourrout P."/>
            <person name="Nishida H."/>
            <person name="Aasland R."/>
            <person name="Huzurbazar S."/>
            <person name="Westhof E."/>
            <person name="Delsuc F."/>
            <person name="Lehrach H."/>
            <person name="Reinhardt R."/>
            <person name="Weissenbach J."/>
            <person name="Roy S.W."/>
            <person name="Artiguenave F."/>
            <person name="Postlethwait J.H."/>
            <person name="Manak J.R."/>
            <person name="Thompson E.M."/>
            <person name="Jaillon O."/>
            <person name="Du Pasquier L."/>
            <person name="Boudinot P."/>
            <person name="Liberles D.A."/>
            <person name="Volff J.N."/>
            <person name="Philippe H."/>
            <person name="Lenhard B."/>
            <person name="Roest Crollius H."/>
            <person name="Wincker P."/>
            <person name="Chourrout D."/>
        </authorList>
    </citation>
    <scope>NUCLEOTIDE SEQUENCE [LARGE SCALE GENOMIC DNA]</scope>
</reference>
<dbReference type="Proteomes" id="UP000011014">
    <property type="component" value="Unassembled WGS sequence"/>
</dbReference>
<proteinExistence type="predicted"/>
<sequence>VERQARDGASRRRMGHACELFAQTRLPEYGAPTNSYKVCLKKLVVIINL</sequence>
<feature type="non-terminal residue" evidence="1">
    <location>
        <position position="1"/>
    </location>
</feature>
<protein>
    <submittedName>
        <fullName evidence="1">Uncharacterized protein</fullName>
    </submittedName>
</protein>
<dbReference type="AlphaFoldDB" id="E4YZE7"/>
<gene>
    <name evidence="1" type="ORF">GSOID_T00022863001</name>
</gene>
<organism evidence="1">
    <name type="scientific">Oikopleura dioica</name>
    <name type="common">Tunicate</name>
    <dbReference type="NCBI Taxonomy" id="34765"/>
    <lineage>
        <taxon>Eukaryota</taxon>
        <taxon>Metazoa</taxon>
        <taxon>Chordata</taxon>
        <taxon>Tunicata</taxon>
        <taxon>Appendicularia</taxon>
        <taxon>Copelata</taxon>
        <taxon>Oikopleuridae</taxon>
        <taxon>Oikopleura</taxon>
    </lineage>
</organism>
<evidence type="ECO:0000313" key="1">
    <source>
        <dbReference type="EMBL" id="CBY40825.1"/>
    </source>
</evidence>
<accession>E4YZE7</accession>